<keyword evidence="4" id="KW-1185">Reference proteome</keyword>
<dbReference type="InterPro" id="IPR050535">
    <property type="entry name" value="DNA_Repair-Maintenance_Comp"/>
</dbReference>
<dbReference type="PIRSF" id="PIRSF033091">
    <property type="entry name" value="Pesterase_YhaO"/>
    <property type="match status" value="1"/>
</dbReference>
<feature type="domain" description="Calcineurin-like phosphoesterase" evidence="2">
    <location>
        <begin position="5"/>
        <end position="201"/>
    </location>
</feature>
<evidence type="ECO:0000313" key="3">
    <source>
        <dbReference type="EMBL" id="CRK83550.1"/>
    </source>
</evidence>
<evidence type="ECO:0000256" key="1">
    <source>
        <dbReference type="ARBA" id="ARBA00022801"/>
    </source>
</evidence>
<dbReference type="Pfam" id="PF00149">
    <property type="entry name" value="Metallophos"/>
    <property type="match status" value="1"/>
</dbReference>
<evidence type="ECO:0000313" key="4">
    <source>
        <dbReference type="Proteomes" id="UP000199087"/>
    </source>
</evidence>
<dbReference type="InterPro" id="IPR041796">
    <property type="entry name" value="Mre11_N"/>
</dbReference>
<sequence>MKQISFIHAADLHLDSPMVGLKSLPGHIFNRVRESTFLALKKLTETAIKRQVDFVVIAGDLFDGEDRSLRAQSRFRTEMLKLAEKEIPVYVVHGNHDHLSGSWTQLDMPANVHIFGREVETKVVQTKRGEIIHLYGFSYPQRHIFERKIDEYQKVNKADFHIGILHGNEGGAHEHDNYAPFSFKDLQDKDFDYWALGHIHKRMILAETPPIIYPGNIQGRNKKETGPKGFYHVTLTDIDNKLEFIEASDIVWEEAMIDASSARSFDEVFRLCQSAINHFRKEKMGTFITLELQNVQIDDYQEKRNIGDELTDLLQEDESDEEAFVWLVDLNIFENLNIDREKLATEANFFAEFFKTVDDYDHLDTALAPLYQHHIGRKYLSNISTSEQQELINNAEQLLLKLLYK</sequence>
<dbReference type="SUPFAM" id="SSF56300">
    <property type="entry name" value="Metallo-dependent phosphatases"/>
    <property type="match status" value="1"/>
</dbReference>
<dbReference type="Gene3D" id="3.60.21.10">
    <property type="match status" value="1"/>
</dbReference>
<dbReference type="CDD" id="cd00840">
    <property type="entry name" value="MPP_Mre11_N"/>
    <property type="match status" value="1"/>
</dbReference>
<dbReference type="InterPro" id="IPR004843">
    <property type="entry name" value="Calcineurin-like_PHP"/>
</dbReference>
<dbReference type="PANTHER" id="PTHR30337:SF7">
    <property type="entry name" value="PHOSPHOESTERASE"/>
    <property type="match status" value="1"/>
</dbReference>
<dbReference type="AlphaFoldDB" id="A0A0U1NZT6"/>
<accession>A0A0U1NZT6</accession>
<dbReference type="EMBL" id="CVRB01000003">
    <property type="protein sequence ID" value="CRK83550.1"/>
    <property type="molecule type" value="Genomic_DNA"/>
</dbReference>
<evidence type="ECO:0000259" key="2">
    <source>
        <dbReference type="Pfam" id="PF00149"/>
    </source>
</evidence>
<dbReference type="Proteomes" id="UP000199087">
    <property type="component" value="Unassembled WGS sequence"/>
</dbReference>
<name>A0A0U1NZT6_9BACI</name>
<reference evidence="4" key="1">
    <citation type="submission" date="2015-05" db="EMBL/GenBank/DDBJ databases">
        <authorList>
            <person name="Urmite Genomes"/>
        </authorList>
    </citation>
    <scope>NUCLEOTIDE SEQUENCE [LARGE SCALE GENOMIC DNA]</scope>
    <source>
        <strain evidence="4">LF1</strain>
    </source>
</reference>
<proteinExistence type="predicted"/>
<protein>
    <submittedName>
        <fullName evidence="3">Metallophosphoesterase</fullName>
    </submittedName>
</protein>
<dbReference type="InterPro" id="IPR014576">
    <property type="entry name" value="Pesterase_YhaO"/>
</dbReference>
<gene>
    <name evidence="3" type="ORF">BN000_03521</name>
</gene>
<keyword evidence="1" id="KW-0378">Hydrolase</keyword>
<dbReference type="STRING" id="1499688.BN000_03521"/>
<organism evidence="3 4">
    <name type="scientific">Neobacillus massiliamazoniensis</name>
    <dbReference type="NCBI Taxonomy" id="1499688"/>
    <lineage>
        <taxon>Bacteria</taxon>
        <taxon>Bacillati</taxon>
        <taxon>Bacillota</taxon>
        <taxon>Bacilli</taxon>
        <taxon>Bacillales</taxon>
        <taxon>Bacillaceae</taxon>
        <taxon>Neobacillus</taxon>
    </lineage>
</organism>
<dbReference type="InterPro" id="IPR029052">
    <property type="entry name" value="Metallo-depent_PP-like"/>
</dbReference>
<dbReference type="PANTHER" id="PTHR30337">
    <property type="entry name" value="COMPONENT OF ATP-DEPENDENT DSDNA EXONUCLEASE"/>
    <property type="match status" value="1"/>
</dbReference>
<dbReference type="OrthoDB" id="9773856at2"/>
<dbReference type="GO" id="GO:0016787">
    <property type="term" value="F:hydrolase activity"/>
    <property type="evidence" value="ECO:0007669"/>
    <property type="project" value="UniProtKB-KW"/>
</dbReference>
<dbReference type="RefSeq" id="WP_090636199.1">
    <property type="nucleotide sequence ID" value="NZ_CVRB01000003.1"/>
</dbReference>